<protein>
    <submittedName>
        <fullName evidence="1">Uncharacterized protein</fullName>
    </submittedName>
</protein>
<dbReference type="RefSeq" id="WP_395126376.1">
    <property type="nucleotide sequence ID" value="NZ_JBIMSN010000097.1"/>
</dbReference>
<evidence type="ECO:0000313" key="2">
    <source>
        <dbReference type="EMBL" id="MFH5245614.1"/>
    </source>
</evidence>
<dbReference type="Proteomes" id="UP001609219">
    <property type="component" value="Unassembled WGS sequence"/>
</dbReference>
<gene>
    <name evidence="2" type="ORF">ACHIPV_27615</name>
    <name evidence="1" type="ORF">ACHIRB_21145</name>
</gene>
<keyword evidence="4" id="KW-1185">Reference proteome</keyword>
<sequence length="342" mass="37650">MANLQAIEIDGKKTLEADVRQSLGRWYDGGGLRPATIEVRAGVLRRLDPLTDIEITAAGEIVDRPKPDLPRAPALARLTAIPKGVALRTALTLLFLVQTNPKALHGKGKLDIPFIRNDEYPFGLVDLIAINATHKVDDDGGEFAATTASNRQRQIRSALASLASIGLVSLPSGGRRGSARFHDVRLHSELGNADGTVPPFYTPPGPHVETLQIPVEFFLQGWVHSLTNREIANWLMYRDLRAQLGAPQPDEGGNLPHDLRVGAYTRLIEYDLTRATWDTHRNLKAFGLLSVQIDPRRRYNGTTLDGKRAEPHRFQLTDDGLRAPGLETVKTVLKNEAISLNL</sequence>
<evidence type="ECO:0000313" key="1">
    <source>
        <dbReference type="EMBL" id="MFH5231049.1"/>
    </source>
</evidence>
<name>A0ABW7K8H2_9NOCA</name>
<proteinExistence type="predicted"/>
<accession>A0ABW7K8H2</accession>
<evidence type="ECO:0000313" key="4">
    <source>
        <dbReference type="Proteomes" id="UP001609219"/>
    </source>
</evidence>
<reference evidence="3 4" key="1">
    <citation type="submission" date="2024-10" db="EMBL/GenBank/DDBJ databases">
        <authorList>
            <person name="Riesco R."/>
        </authorList>
    </citation>
    <scope>NUCLEOTIDE SEQUENCE [LARGE SCALE GENOMIC DNA]</scope>
    <source>
        <strain evidence="2 3">NCIMB 15448</strain>
        <strain evidence="1 4">NCIMB 15450</strain>
    </source>
</reference>
<evidence type="ECO:0000313" key="3">
    <source>
        <dbReference type="Proteomes" id="UP001609176"/>
    </source>
</evidence>
<dbReference type="Proteomes" id="UP001609176">
    <property type="component" value="Unassembled WGS sequence"/>
</dbReference>
<comment type="caution">
    <text evidence="1">The sequence shown here is derived from an EMBL/GenBank/DDBJ whole genome shotgun (WGS) entry which is preliminary data.</text>
</comment>
<organism evidence="1 4">
    <name type="scientific">Antrihabitans spumae</name>
    <dbReference type="NCBI Taxonomy" id="3373370"/>
    <lineage>
        <taxon>Bacteria</taxon>
        <taxon>Bacillati</taxon>
        <taxon>Actinomycetota</taxon>
        <taxon>Actinomycetes</taxon>
        <taxon>Mycobacteriales</taxon>
        <taxon>Nocardiaceae</taxon>
        <taxon>Antrihabitans</taxon>
    </lineage>
</organism>
<dbReference type="EMBL" id="JBIMSP010000085">
    <property type="protein sequence ID" value="MFH5245614.1"/>
    <property type="molecule type" value="Genomic_DNA"/>
</dbReference>
<dbReference type="EMBL" id="JBIMSN010000097">
    <property type="protein sequence ID" value="MFH5231049.1"/>
    <property type="molecule type" value="Genomic_DNA"/>
</dbReference>